<dbReference type="EMBL" id="CP060713">
    <property type="protein sequence ID" value="QNN51912.1"/>
    <property type="molecule type" value="Genomic_DNA"/>
</dbReference>
<evidence type="ECO:0000259" key="1">
    <source>
        <dbReference type="Pfam" id="PF00117"/>
    </source>
</evidence>
<protein>
    <submittedName>
        <fullName evidence="2">Glutamine amidotransferase</fullName>
    </submittedName>
</protein>
<dbReference type="PROSITE" id="PS51273">
    <property type="entry name" value="GATASE_TYPE_1"/>
    <property type="match status" value="1"/>
</dbReference>
<evidence type="ECO:0000313" key="2">
    <source>
        <dbReference type="EMBL" id="QNN51912.1"/>
    </source>
</evidence>
<dbReference type="PANTHER" id="PTHR42695:SF5">
    <property type="entry name" value="GLUTAMINE AMIDOTRANSFERASE YLR126C-RELATED"/>
    <property type="match status" value="1"/>
</dbReference>
<dbReference type="KEGG" id="nmes:H9L09_15460"/>
<dbReference type="AlphaFoldDB" id="A0A7G9R8I7"/>
<organism evidence="2 3">
    <name type="scientific">Nocardioides mesophilus</name>
    <dbReference type="NCBI Taxonomy" id="433659"/>
    <lineage>
        <taxon>Bacteria</taxon>
        <taxon>Bacillati</taxon>
        <taxon>Actinomycetota</taxon>
        <taxon>Actinomycetes</taxon>
        <taxon>Propionibacteriales</taxon>
        <taxon>Nocardioidaceae</taxon>
        <taxon>Nocardioides</taxon>
    </lineage>
</organism>
<dbReference type="Pfam" id="PF00117">
    <property type="entry name" value="GATase"/>
    <property type="match status" value="1"/>
</dbReference>
<dbReference type="GO" id="GO:0005829">
    <property type="term" value="C:cytosol"/>
    <property type="evidence" value="ECO:0007669"/>
    <property type="project" value="TreeGrafter"/>
</dbReference>
<keyword evidence="2" id="KW-0808">Transferase</keyword>
<dbReference type="Gene3D" id="3.40.50.880">
    <property type="match status" value="1"/>
</dbReference>
<dbReference type="InterPro" id="IPR017926">
    <property type="entry name" value="GATASE"/>
</dbReference>
<dbReference type="NCBIfam" id="NF005743">
    <property type="entry name" value="PRK07567.1"/>
    <property type="match status" value="1"/>
</dbReference>
<dbReference type="GO" id="GO:0016740">
    <property type="term" value="F:transferase activity"/>
    <property type="evidence" value="ECO:0007669"/>
    <property type="project" value="UniProtKB-KW"/>
</dbReference>
<evidence type="ECO:0000313" key="3">
    <source>
        <dbReference type="Proteomes" id="UP000515947"/>
    </source>
</evidence>
<dbReference type="PANTHER" id="PTHR42695">
    <property type="entry name" value="GLUTAMINE AMIDOTRANSFERASE YLR126C-RELATED"/>
    <property type="match status" value="1"/>
</dbReference>
<dbReference type="Proteomes" id="UP000515947">
    <property type="component" value="Chromosome"/>
</dbReference>
<feature type="domain" description="Glutamine amidotransferase" evidence="1">
    <location>
        <begin position="46"/>
        <end position="192"/>
    </location>
</feature>
<dbReference type="RefSeq" id="WP_187577755.1">
    <property type="nucleotide sequence ID" value="NZ_CP060713.1"/>
</dbReference>
<dbReference type="InterPro" id="IPR029062">
    <property type="entry name" value="Class_I_gatase-like"/>
</dbReference>
<proteinExistence type="predicted"/>
<keyword evidence="3" id="KW-1185">Reference proteome</keyword>
<keyword evidence="2" id="KW-0315">Glutamine amidotransferase</keyword>
<dbReference type="CDD" id="cd01741">
    <property type="entry name" value="GATase1_1"/>
    <property type="match status" value="1"/>
</dbReference>
<accession>A0A7G9R8I7</accession>
<dbReference type="SUPFAM" id="SSF52317">
    <property type="entry name" value="Class I glutamine amidotransferase-like"/>
    <property type="match status" value="1"/>
</dbReference>
<name>A0A7G9R8I7_9ACTN</name>
<dbReference type="InterPro" id="IPR044992">
    <property type="entry name" value="ChyE-like"/>
</dbReference>
<sequence length="257" mass="27461">MRPFLLLATRAEDEAADNEYAAFLQVTGLTEAELVRVRLEQRGIGQLDLDGFSGVLLGGSPFTSSDAPARKSTVQRRVEQDLAAVLDLVVAQDRPFFGACYGIGSLGQHQGAVVDGRYAEPVGTVPVSLSDHARTDPVFGVLPPRFDAFVGHKEAISDVPPHVVVLASSPLCPVQAFRVGRNVYATQFHPELDADGLCLRIETYKHLGYFAPEEAAGLKAMARASAVVEPPQVLRRFVDVHGRGLGVAAPAPAATRP</sequence>
<reference evidence="2 3" key="1">
    <citation type="submission" date="2020-08" db="EMBL/GenBank/DDBJ databases">
        <title>Genome sequence of Nocardioides mesophilus KACC 16243T.</title>
        <authorList>
            <person name="Hyun D.-W."/>
            <person name="Bae J.-W."/>
        </authorList>
    </citation>
    <scope>NUCLEOTIDE SEQUENCE [LARGE SCALE GENOMIC DNA]</scope>
    <source>
        <strain evidence="2 3">KACC 16243</strain>
    </source>
</reference>
<gene>
    <name evidence="2" type="ORF">H9L09_15460</name>
</gene>